<dbReference type="AlphaFoldDB" id="A0A4E0QS33"/>
<reference evidence="1 2" key="1">
    <citation type="journal article" date="2016" name="Front. Microbiol.">
        <title>Single-Cell (Meta-)Genomics of a Dimorphic Candidatus Thiomargarita nelsonii Reveals Genomic Plasticity.</title>
        <authorList>
            <person name="Flood B.E."/>
            <person name="Fliss P."/>
            <person name="Jones D.S."/>
            <person name="Dick G.J."/>
            <person name="Jain S."/>
            <person name="Kaster A.K."/>
            <person name="Winkel M."/>
            <person name="Mussmann M."/>
            <person name="Bailey J."/>
        </authorList>
    </citation>
    <scope>NUCLEOTIDE SEQUENCE [LARGE SCALE GENOMIC DNA]</scope>
    <source>
        <strain evidence="1">Hydrate Ridge</strain>
    </source>
</reference>
<sequence>MSTENWFKTGDKTWLRKFAENNGITFTQLRTEIFPNSNKRTLEDLWQMRHAAIGSYADALLWYAKARRKKWECVGVANKL</sequence>
<protein>
    <submittedName>
        <fullName evidence="1">Uncharacterized protein</fullName>
    </submittedName>
</protein>
<comment type="caution">
    <text evidence="1">The sequence shown here is derived from an EMBL/GenBank/DDBJ whole genome shotgun (WGS) entry which is preliminary data.</text>
</comment>
<gene>
    <name evidence="1" type="ORF">PN36_03850</name>
</gene>
<dbReference type="EMBL" id="JSZA02000010">
    <property type="protein sequence ID" value="TGO03599.1"/>
    <property type="molecule type" value="Genomic_DNA"/>
</dbReference>
<dbReference type="Proteomes" id="UP000030428">
    <property type="component" value="Unassembled WGS sequence"/>
</dbReference>
<keyword evidence="2" id="KW-1185">Reference proteome</keyword>
<accession>A0A4E0QS33</accession>
<proteinExistence type="predicted"/>
<organism evidence="1 2">
    <name type="scientific">Candidatus Thiomargarita nelsonii</name>
    <dbReference type="NCBI Taxonomy" id="1003181"/>
    <lineage>
        <taxon>Bacteria</taxon>
        <taxon>Pseudomonadati</taxon>
        <taxon>Pseudomonadota</taxon>
        <taxon>Gammaproteobacteria</taxon>
        <taxon>Thiotrichales</taxon>
        <taxon>Thiotrichaceae</taxon>
        <taxon>Thiomargarita</taxon>
    </lineage>
</organism>
<evidence type="ECO:0000313" key="1">
    <source>
        <dbReference type="EMBL" id="TGO03599.1"/>
    </source>
</evidence>
<name>A0A4E0QS33_9GAMM</name>
<evidence type="ECO:0000313" key="2">
    <source>
        <dbReference type="Proteomes" id="UP000030428"/>
    </source>
</evidence>